<feature type="compositionally biased region" description="Polar residues" evidence="1">
    <location>
        <begin position="45"/>
        <end position="58"/>
    </location>
</feature>
<dbReference type="OrthoDB" id="10055806at2759"/>
<name>A0A653CUC2_CALMS</name>
<sequence>MDQNISNQVHIAKGADSTPSSLSRPEDLFVSPGELSSRPLVNCGSPFSNGQSPASCDTSSSLGRSRPRPSREGSTQFVANFATMRRDHIIADAIPGPESCV</sequence>
<dbReference type="AlphaFoldDB" id="A0A653CUC2"/>
<evidence type="ECO:0000313" key="3">
    <source>
        <dbReference type="Proteomes" id="UP000410492"/>
    </source>
</evidence>
<feature type="region of interest" description="Disordered" evidence="1">
    <location>
        <begin position="1"/>
        <end position="74"/>
    </location>
</feature>
<keyword evidence="3" id="KW-1185">Reference proteome</keyword>
<evidence type="ECO:0000313" key="2">
    <source>
        <dbReference type="EMBL" id="VEN51525.1"/>
    </source>
</evidence>
<accession>A0A653CUC2</accession>
<evidence type="ECO:0000256" key="1">
    <source>
        <dbReference type="SAM" id="MobiDB-lite"/>
    </source>
</evidence>
<organism evidence="2 3">
    <name type="scientific">Callosobruchus maculatus</name>
    <name type="common">Southern cowpea weevil</name>
    <name type="synonym">Pulse bruchid</name>
    <dbReference type="NCBI Taxonomy" id="64391"/>
    <lineage>
        <taxon>Eukaryota</taxon>
        <taxon>Metazoa</taxon>
        <taxon>Ecdysozoa</taxon>
        <taxon>Arthropoda</taxon>
        <taxon>Hexapoda</taxon>
        <taxon>Insecta</taxon>
        <taxon>Pterygota</taxon>
        <taxon>Neoptera</taxon>
        <taxon>Endopterygota</taxon>
        <taxon>Coleoptera</taxon>
        <taxon>Polyphaga</taxon>
        <taxon>Cucujiformia</taxon>
        <taxon>Chrysomeloidea</taxon>
        <taxon>Chrysomelidae</taxon>
        <taxon>Bruchinae</taxon>
        <taxon>Bruchini</taxon>
        <taxon>Callosobruchus</taxon>
    </lineage>
</organism>
<reference evidence="2 3" key="1">
    <citation type="submission" date="2019-01" db="EMBL/GenBank/DDBJ databases">
        <authorList>
            <person name="Sayadi A."/>
        </authorList>
    </citation>
    <scope>NUCLEOTIDE SEQUENCE [LARGE SCALE GENOMIC DNA]</scope>
</reference>
<protein>
    <submittedName>
        <fullName evidence="2">Uncharacterized protein</fullName>
    </submittedName>
</protein>
<dbReference type="EMBL" id="CAACVG010008927">
    <property type="protein sequence ID" value="VEN51525.1"/>
    <property type="molecule type" value="Genomic_DNA"/>
</dbReference>
<proteinExistence type="predicted"/>
<gene>
    <name evidence="2" type="ORF">CALMAC_LOCUS11951</name>
</gene>
<dbReference type="Proteomes" id="UP000410492">
    <property type="component" value="Unassembled WGS sequence"/>
</dbReference>